<evidence type="ECO:0000256" key="1">
    <source>
        <dbReference type="SAM" id="Phobius"/>
    </source>
</evidence>
<dbReference type="AlphaFoldDB" id="A0A291T7N7"/>
<evidence type="ECO:0000313" key="2">
    <source>
        <dbReference type="EMBL" id="ATL89166.1"/>
    </source>
</evidence>
<feature type="transmembrane region" description="Helical" evidence="1">
    <location>
        <begin position="79"/>
        <end position="96"/>
    </location>
</feature>
<dbReference type="RefSeq" id="WP_098922553.1">
    <property type="nucleotide sequence ID" value="NZ_CP023819.1"/>
</dbReference>
<accession>A0A291T7N7</accession>
<proteinExistence type="predicted"/>
<keyword evidence="1" id="KW-1133">Transmembrane helix</keyword>
<dbReference type="EMBL" id="CP023819">
    <property type="protein sequence ID" value="ATL89166.1"/>
    <property type="molecule type" value="Genomic_DNA"/>
</dbReference>
<sequence>MMFLHTLRLAGDLSFYYAFAGFFAASFGGTPMPLVLVWPALCFGLASCFEGSRPLRTTLAALSAAALLLLPTGADKFCYFPAAVYPVLLAYTGDFALSPVRQAERLRWLCRVWPFFAVAMLLWNANAVLSVALPFATAAAVLLVGFNRTTRQDPEISTRPGYLLLSGGVLAAVCAGPFLLSRSVVVAGAKEAASAVYFGGIVPVLQLFLNNIVVQGVTWLFHGILQFIHWLFTLFPPKPLERTGIVSTDEVIANAQKAAEDAEPLINGMSMLTALGILLAVLCAVLVVRHFLRQKFRHTDTACTDTTVRHSTYKRARRWPGLFLSPVDKVRREYAIYLDHCQRHGVTILRGDTSLDLTGRAFGMDFAAEAELRQIYLKARYNGTATAEDAARAAELVRKICS</sequence>
<feature type="transmembrane region" description="Helical" evidence="1">
    <location>
        <begin position="269"/>
        <end position="288"/>
    </location>
</feature>
<evidence type="ECO:0008006" key="4">
    <source>
        <dbReference type="Google" id="ProtNLM"/>
    </source>
</evidence>
<evidence type="ECO:0000313" key="3">
    <source>
        <dbReference type="Proteomes" id="UP000223709"/>
    </source>
</evidence>
<reference evidence="2 3" key="1">
    <citation type="submission" date="2017-10" db="EMBL/GenBank/DDBJ databases">
        <title>Complete Genome Sequence of Faecalibacterium prausnitzii isolated from the gut of healthy adult Indian.</title>
        <authorList>
            <person name="Bag S."/>
            <person name="Ghosh T.S."/>
            <person name="Das B."/>
        </authorList>
    </citation>
    <scope>NUCLEOTIDE SEQUENCE [LARGE SCALE GENOMIC DNA]</scope>
    <source>
        <strain evidence="2 3">Indica</strain>
    </source>
</reference>
<feature type="transmembrane region" description="Helical" evidence="1">
    <location>
        <begin position="15"/>
        <end position="43"/>
    </location>
</feature>
<keyword evidence="1" id="KW-0472">Membrane</keyword>
<feature type="transmembrane region" description="Helical" evidence="1">
    <location>
        <begin position="161"/>
        <end position="180"/>
    </location>
</feature>
<protein>
    <recommendedName>
        <fullName evidence="4">DUF4129 domain-containing protein</fullName>
    </recommendedName>
</protein>
<name>A0A291T7N7_9FIRM</name>
<organism evidence="2 3">
    <name type="scientific">Faecalibacterium prausnitzii</name>
    <dbReference type="NCBI Taxonomy" id="853"/>
    <lineage>
        <taxon>Bacteria</taxon>
        <taxon>Bacillati</taxon>
        <taxon>Bacillota</taxon>
        <taxon>Clostridia</taxon>
        <taxon>Eubacteriales</taxon>
        <taxon>Oscillospiraceae</taxon>
        <taxon>Faecalibacterium</taxon>
    </lineage>
</organism>
<keyword evidence="1" id="KW-0812">Transmembrane</keyword>
<gene>
    <name evidence="2" type="ORF">CRH10_01960</name>
</gene>
<dbReference type="Proteomes" id="UP000223709">
    <property type="component" value="Chromosome"/>
</dbReference>
<feature type="transmembrane region" description="Helical" evidence="1">
    <location>
        <begin position="192"/>
        <end position="209"/>
    </location>
</feature>
<feature type="transmembrane region" description="Helical" evidence="1">
    <location>
        <begin position="131"/>
        <end position="149"/>
    </location>
</feature>